<keyword evidence="1" id="KW-0472">Membrane</keyword>
<protein>
    <submittedName>
        <fullName evidence="2">Uncharacterized protein</fullName>
    </submittedName>
</protein>
<dbReference type="InterPro" id="IPR053258">
    <property type="entry name" value="Ca-permeable_cation_channel"/>
</dbReference>
<feature type="transmembrane region" description="Helical" evidence="1">
    <location>
        <begin position="59"/>
        <end position="79"/>
    </location>
</feature>
<sequence length="168" mass="18958">MFGRKINLKAEGLLVCICASDEALGFFEAFHELLAYLVSFLAALIGLHFQVLGVSPLETHFAIILLLIMATIIYSIAYVEIKLLPRNAELPLFRFICLVSGIIAIELLVAIIISPFWLFMVNFCPILIVGVLCHSYQQIYQCLYYTANLVLNAVCSLFDKIYQLVYKI</sequence>
<name>A0AAN7IC67_QUERU</name>
<dbReference type="PANTHER" id="PTHR34115:SF17">
    <property type="entry name" value="PROTEIN, PUTATIVE-RELATED"/>
    <property type="match status" value="1"/>
</dbReference>
<comment type="caution">
    <text evidence="2">The sequence shown here is derived from an EMBL/GenBank/DDBJ whole genome shotgun (WGS) entry which is preliminary data.</text>
</comment>
<feature type="transmembrane region" description="Helical" evidence="1">
    <location>
        <begin position="33"/>
        <end position="53"/>
    </location>
</feature>
<dbReference type="AlphaFoldDB" id="A0AAN7IC67"/>
<feature type="transmembrane region" description="Helical" evidence="1">
    <location>
        <begin position="119"/>
        <end position="136"/>
    </location>
</feature>
<feature type="transmembrane region" description="Helical" evidence="1">
    <location>
        <begin position="91"/>
        <end position="113"/>
    </location>
</feature>
<dbReference type="PANTHER" id="PTHR34115">
    <property type="entry name" value="PROTEIN, PUTATIVE-RELATED"/>
    <property type="match status" value="1"/>
</dbReference>
<evidence type="ECO:0000256" key="1">
    <source>
        <dbReference type="SAM" id="Phobius"/>
    </source>
</evidence>
<evidence type="ECO:0000313" key="3">
    <source>
        <dbReference type="Proteomes" id="UP001324115"/>
    </source>
</evidence>
<keyword evidence="1" id="KW-1133">Transmembrane helix</keyword>
<keyword evidence="1" id="KW-0812">Transmembrane</keyword>
<dbReference type="Proteomes" id="UP001324115">
    <property type="component" value="Unassembled WGS sequence"/>
</dbReference>
<dbReference type="EMBL" id="JAXUIC010000010">
    <property type="protein sequence ID" value="KAK4568506.1"/>
    <property type="molecule type" value="Genomic_DNA"/>
</dbReference>
<evidence type="ECO:0000313" key="2">
    <source>
        <dbReference type="EMBL" id="KAK4568506.1"/>
    </source>
</evidence>
<reference evidence="2 3" key="1">
    <citation type="journal article" date="2023" name="G3 (Bethesda)">
        <title>A haplotype-resolved chromosome-scale genome for Quercus rubra L. provides insights into the genetics of adaptive traits for red oak species.</title>
        <authorList>
            <person name="Kapoor B."/>
            <person name="Jenkins J."/>
            <person name="Schmutz J."/>
            <person name="Zhebentyayeva T."/>
            <person name="Kuelheim C."/>
            <person name="Coggeshall M."/>
            <person name="Heim C."/>
            <person name="Lasky J.R."/>
            <person name="Leites L."/>
            <person name="Islam-Faridi N."/>
            <person name="Romero-Severson J."/>
            <person name="DeLeo V.L."/>
            <person name="Lucas S.M."/>
            <person name="Lazic D."/>
            <person name="Gailing O."/>
            <person name="Carlson J."/>
            <person name="Staton M."/>
        </authorList>
    </citation>
    <scope>NUCLEOTIDE SEQUENCE [LARGE SCALE GENOMIC DNA]</scope>
    <source>
        <strain evidence="2">Pseudo-F2</strain>
    </source>
</reference>
<accession>A0AAN7IC67</accession>
<proteinExistence type="predicted"/>
<keyword evidence="3" id="KW-1185">Reference proteome</keyword>
<gene>
    <name evidence="2" type="ORF">RGQ29_004067</name>
</gene>
<organism evidence="2 3">
    <name type="scientific">Quercus rubra</name>
    <name type="common">Northern red oak</name>
    <name type="synonym">Quercus borealis</name>
    <dbReference type="NCBI Taxonomy" id="3512"/>
    <lineage>
        <taxon>Eukaryota</taxon>
        <taxon>Viridiplantae</taxon>
        <taxon>Streptophyta</taxon>
        <taxon>Embryophyta</taxon>
        <taxon>Tracheophyta</taxon>
        <taxon>Spermatophyta</taxon>
        <taxon>Magnoliopsida</taxon>
        <taxon>eudicotyledons</taxon>
        <taxon>Gunneridae</taxon>
        <taxon>Pentapetalae</taxon>
        <taxon>rosids</taxon>
        <taxon>fabids</taxon>
        <taxon>Fagales</taxon>
        <taxon>Fagaceae</taxon>
        <taxon>Quercus</taxon>
    </lineage>
</organism>